<dbReference type="Pfam" id="PF04199">
    <property type="entry name" value="Cyclase"/>
    <property type="match status" value="1"/>
</dbReference>
<reference evidence="4" key="1">
    <citation type="submission" date="2025-08" db="UniProtKB">
        <authorList>
            <consortium name="RefSeq"/>
        </authorList>
    </citation>
    <scope>IDENTIFICATION</scope>
    <source>
        <tissue evidence="4">Gonads</tissue>
    </source>
</reference>
<keyword evidence="2" id="KW-0732">Signal</keyword>
<dbReference type="AlphaFoldDB" id="A0A6J2Y405"/>
<organism evidence="3 4">
    <name type="scientific">Sitophilus oryzae</name>
    <name type="common">Rice weevil</name>
    <name type="synonym">Curculio oryzae</name>
    <dbReference type="NCBI Taxonomy" id="7048"/>
    <lineage>
        <taxon>Eukaryota</taxon>
        <taxon>Metazoa</taxon>
        <taxon>Ecdysozoa</taxon>
        <taxon>Arthropoda</taxon>
        <taxon>Hexapoda</taxon>
        <taxon>Insecta</taxon>
        <taxon>Pterygota</taxon>
        <taxon>Neoptera</taxon>
        <taxon>Endopterygota</taxon>
        <taxon>Coleoptera</taxon>
        <taxon>Polyphaga</taxon>
        <taxon>Cucujiformia</taxon>
        <taxon>Curculionidae</taxon>
        <taxon>Dryophthorinae</taxon>
        <taxon>Sitophilus</taxon>
    </lineage>
</organism>
<dbReference type="InterPro" id="IPR037175">
    <property type="entry name" value="KFase_sf"/>
</dbReference>
<evidence type="ECO:0000313" key="3">
    <source>
        <dbReference type="Proteomes" id="UP000504635"/>
    </source>
</evidence>
<dbReference type="PANTHER" id="PTHR31118">
    <property type="entry name" value="CYCLASE-LIKE PROTEIN 2"/>
    <property type="match status" value="1"/>
</dbReference>
<evidence type="ECO:0000256" key="1">
    <source>
        <dbReference type="ARBA" id="ARBA00007865"/>
    </source>
</evidence>
<sequence>MGKLFIKLVLFFILQNTVSCYVEFVDLTWEFNNETIYWPGQRPFEYTHEVGSTERGYWYSVKEFCAAEHGGTHFDAPYHFNKNGWKVSEVPEYRLFSHGAAIELNKTELAVEDLENWEREHIKFKKGTILIINTRMGQYWNTNRTKYLGLDSENNMNFPGLSPEAATWIANSGKFYGVGIDTISIDPGRSTKFEAHRILAAHQIYILENVALTGDSVAPYGFQVIVAPMKLGGGSGAPVRIFVVMDAKLRNLEN</sequence>
<evidence type="ECO:0000256" key="2">
    <source>
        <dbReference type="SAM" id="SignalP"/>
    </source>
</evidence>
<feature type="signal peptide" evidence="2">
    <location>
        <begin position="1"/>
        <end position="20"/>
    </location>
</feature>
<evidence type="ECO:0000313" key="4">
    <source>
        <dbReference type="RefSeq" id="XP_030757664.1"/>
    </source>
</evidence>
<gene>
    <name evidence="4" type="primary">LOC115883440</name>
</gene>
<dbReference type="InParanoid" id="A0A6J2Y405"/>
<dbReference type="OrthoDB" id="7108654at2759"/>
<dbReference type="SUPFAM" id="SSF102198">
    <property type="entry name" value="Putative cyclase"/>
    <property type="match status" value="1"/>
</dbReference>
<protein>
    <submittedName>
        <fullName evidence="4">Uncharacterized protein LOC115883440</fullName>
    </submittedName>
</protein>
<keyword evidence="3" id="KW-1185">Reference proteome</keyword>
<name>A0A6J2Y405_SITOR</name>
<dbReference type="Proteomes" id="UP000504635">
    <property type="component" value="Unplaced"/>
</dbReference>
<dbReference type="PANTHER" id="PTHR31118:SF12">
    <property type="entry name" value="CYCLASE-LIKE PROTEIN 2"/>
    <property type="match status" value="1"/>
</dbReference>
<dbReference type="KEGG" id="soy:115883440"/>
<proteinExistence type="inferred from homology"/>
<feature type="chain" id="PRO_5027035729" evidence="2">
    <location>
        <begin position="21"/>
        <end position="254"/>
    </location>
</feature>
<comment type="similarity">
    <text evidence="1">Belongs to the Cyclase 1 superfamily.</text>
</comment>
<dbReference type="RefSeq" id="XP_030757664.1">
    <property type="nucleotide sequence ID" value="XM_030901804.1"/>
</dbReference>
<dbReference type="GO" id="GO:0004061">
    <property type="term" value="F:arylformamidase activity"/>
    <property type="evidence" value="ECO:0007669"/>
    <property type="project" value="InterPro"/>
</dbReference>
<dbReference type="GeneID" id="115883440"/>
<accession>A0A6J2Y405</accession>
<dbReference type="Gene3D" id="3.50.30.50">
    <property type="entry name" value="Putative cyclase"/>
    <property type="match status" value="1"/>
</dbReference>
<dbReference type="InterPro" id="IPR007325">
    <property type="entry name" value="KFase/CYL"/>
</dbReference>
<dbReference type="GO" id="GO:0019441">
    <property type="term" value="P:L-tryptophan catabolic process to kynurenine"/>
    <property type="evidence" value="ECO:0007669"/>
    <property type="project" value="InterPro"/>
</dbReference>